<dbReference type="PANTHER" id="PTHR44520:SF2">
    <property type="entry name" value="RESPONSE REGULATOR RCP1"/>
    <property type="match status" value="1"/>
</dbReference>
<name>A0A2W7U1B6_9FLAO</name>
<feature type="modified residue" description="4-aspartylphosphate" evidence="1">
    <location>
        <position position="63"/>
    </location>
</feature>
<proteinExistence type="predicted"/>
<dbReference type="OrthoDB" id="673128at2"/>
<keyword evidence="1" id="KW-0597">Phosphoprotein</keyword>
<feature type="domain" description="Response regulatory" evidence="2">
    <location>
        <begin position="6"/>
        <end position="132"/>
    </location>
</feature>
<dbReference type="InterPro" id="IPR001789">
    <property type="entry name" value="Sig_transdc_resp-reg_receiver"/>
</dbReference>
<dbReference type="RefSeq" id="WP_111409034.1">
    <property type="nucleotide sequence ID" value="NZ_QKXH01000002.1"/>
</dbReference>
<evidence type="ECO:0000256" key="1">
    <source>
        <dbReference type="PROSITE-ProRule" id="PRU00169"/>
    </source>
</evidence>
<dbReference type="PANTHER" id="PTHR44520">
    <property type="entry name" value="RESPONSE REGULATOR RCP1-RELATED"/>
    <property type="match status" value="1"/>
</dbReference>
<dbReference type="SUPFAM" id="SSF52172">
    <property type="entry name" value="CheY-like"/>
    <property type="match status" value="1"/>
</dbReference>
<dbReference type="EMBL" id="QKXH01000002">
    <property type="protein sequence ID" value="PZX94940.1"/>
    <property type="molecule type" value="Genomic_DNA"/>
</dbReference>
<dbReference type="InterPro" id="IPR052893">
    <property type="entry name" value="TCS_response_regulator"/>
</dbReference>
<dbReference type="SMART" id="SM00448">
    <property type="entry name" value="REC"/>
    <property type="match status" value="1"/>
</dbReference>
<dbReference type="InterPro" id="IPR011006">
    <property type="entry name" value="CheY-like_superfamily"/>
</dbReference>
<sequence length="132" mass="14940">MTSIKQLTLVDDDEVFVFLTSKMLEQSKLVDLIKIFENGYDALVFIKENLGNIEALPDIILLDLSMPIMDGWQFLEGFVKINPSIGKKIIIYICSSSISPDDVIRAKAINEVSDFIIKPMTKDKLVEMIKNL</sequence>
<dbReference type="AlphaFoldDB" id="A0A2W7U1B6"/>
<gene>
    <name evidence="3" type="ORF">DOS84_05165</name>
</gene>
<organism evidence="3 4">
    <name type="scientific">Flavobacterium aquariorum</name>
    <dbReference type="NCBI Taxonomy" id="2217670"/>
    <lineage>
        <taxon>Bacteria</taxon>
        <taxon>Pseudomonadati</taxon>
        <taxon>Bacteroidota</taxon>
        <taxon>Flavobacteriia</taxon>
        <taxon>Flavobacteriales</taxon>
        <taxon>Flavobacteriaceae</taxon>
        <taxon>Flavobacterium</taxon>
    </lineage>
</organism>
<dbReference type="PROSITE" id="PS50110">
    <property type="entry name" value="RESPONSE_REGULATORY"/>
    <property type="match status" value="1"/>
</dbReference>
<protein>
    <submittedName>
        <fullName evidence="3">Response regulator</fullName>
    </submittedName>
</protein>
<dbReference type="Proteomes" id="UP000249177">
    <property type="component" value="Unassembled WGS sequence"/>
</dbReference>
<dbReference type="Pfam" id="PF00072">
    <property type="entry name" value="Response_reg"/>
    <property type="match status" value="1"/>
</dbReference>
<dbReference type="GO" id="GO:0000160">
    <property type="term" value="P:phosphorelay signal transduction system"/>
    <property type="evidence" value="ECO:0007669"/>
    <property type="project" value="InterPro"/>
</dbReference>
<evidence type="ECO:0000313" key="3">
    <source>
        <dbReference type="EMBL" id="PZX94940.1"/>
    </source>
</evidence>
<evidence type="ECO:0000259" key="2">
    <source>
        <dbReference type="PROSITE" id="PS50110"/>
    </source>
</evidence>
<comment type="caution">
    <text evidence="3">The sequence shown here is derived from an EMBL/GenBank/DDBJ whole genome shotgun (WGS) entry which is preliminary data.</text>
</comment>
<evidence type="ECO:0000313" key="4">
    <source>
        <dbReference type="Proteomes" id="UP000249177"/>
    </source>
</evidence>
<reference evidence="3 4" key="1">
    <citation type="submission" date="2018-06" db="EMBL/GenBank/DDBJ databases">
        <title>Flavobacterium sp IMCC34762, genome.</title>
        <authorList>
            <person name="Joung Y."/>
            <person name="Cho J."/>
            <person name="Song J."/>
        </authorList>
    </citation>
    <scope>NUCLEOTIDE SEQUENCE [LARGE SCALE GENOMIC DNA]</scope>
    <source>
        <strain evidence="3 4">IMCC34762</strain>
    </source>
</reference>
<dbReference type="Gene3D" id="3.40.50.2300">
    <property type="match status" value="1"/>
</dbReference>
<accession>A0A2W7U1B6</accession>
<keyword evidence="4" id="KW-1185">Reference proteome</keyword>